<evidence type="ECO:0000256" key="3">
    <source>
        <dbReference type="ARBA" id="ARBA00023163"/>
    </source>
</evidence>
<reference evidence="5" key="1">
    <citation type="submission" date="2019-03" db="EMBL/GenBank/DDBJ databases">
        <title>Single cell metagenomics reveals metabolic interactions within the superorganism composed of flagellate Streblomastix strix and complex community of Bacteroidetes bacteria on its surface.</title>
        <authorList>
            <person name="Treitli S.C."/>
            <person name="Kolisko M."/>
            <person name="Husnik F."/>
            <person name="Keeling P."/>
            <person name="Hampl V."/>
        </authorList>
    </citation>
    <scope>NUCLEOTIDE SEQUENCE</scope>
    <source>
        <strain evidence="5">STM</strain>
    </source>
</reference>
<dbReference type="PANTHER" id="PTHR47893">
    <property type="entry name" value="REGULATORY PROTEIN PCHR"/>
    <property type="match status" value="1"/>
</dbReference>
<dbReference type="AlphaFoldDB" id="A0A5J4RDM8"/>
<keyword evidence="1" id="KW-0805">Transcription regulation</keyword>
<dbReference type="InterPro" id="IPR020449">
    <property type="entry name" value="Tscrpt_reg_AraC-type_HTH"/>
</dbReference>
<organism evidence="5">
    <name type="scientific">termite gut metagenome</name>
    <dbReference type="NCBI Taxonomy" id="433724"/>
    <lineage>
        <taxon>unclassified sequences</taxon>
        <taxon>metagenomes</taxon>
        <taxon>organismal metagenomes</taxon>
    </lineage>
</organism>
<dbReference type="Gene3D" id="1.10.10.60">
    <property type="entry name" value="Homeodomain-like"/>
    <property type="match status" value="1"/>
</dbReference>
<dbReference type="InterPro" id="IPR018060">
    <property type="entry name" value="HTH_AraC"/>
</dbReference>
<sequence length="331" mass="37324">MIKIDVTSLSEFQQPVSFYSPGISDRPASVVDHCAHTENHLFAMDYRMIETPDFTIHDITTSGKKALKMEEYTNECIPLSLNCALKGSFACKCAHFGKGKDNIWQESNLNAYSVSSMSGYMVCEAGSEIKQFAISFSEPFSRKLVAMMPNHLERMWERYDNNCNSRLFDCNRECTPEIQSTICQLCRIKTDGECARLLLESKVLELLAFALAPKRENVVACPLSAADREKIMEARNILLQDVCHPPSLSKLAIQAGTNDFKLKHGFRELFDNTVYGILTKQRMNQACNCLHNTSLPVADIALLTGFEHQSSFTKAFQRILGMTPQEYRNNG</sequence>
<evidence type="ECO:0000256" key="2">
    <source>
        <dbReference type="ARBA" id="ARBA00023125"/>
    </source>
</evidence>
<name>A0A5J4RDM8_9ZZZZ</name>
<dbReference type="PANTHER" id="PTHR47893:SF1">
    <property type="entry name" value="REGULATORY PROTEIN PCHR"/>
    <property type="match status" value="1"/>
</dbReference>
<keyword evidence="2" id="KW-0238">DNA-binding</keyword>
<dbReference type="PROSITE" id="PS01124">
    <property type="entry name" value="HTH_ARAC_FAMILY_2"/>
    <property type="match status" value="1"/>
</dbReference>
<evidence type="ECO:0000256" key="1">
    <source>
        <dbReference type="ARBA" id="ARBA00023015"/>
    </source>
</evidence>
<proteinExistence type="predicted"/>
<evidence type="ECO:0000259" key="4">
    <source>
        <dbReference type="PROSITE" id="PS01124"/>
    </source>
</evidence>
<dbReference type="SUPFAM" id="SSF46689">
    <property type="entry name" value="Homeodomain-like"/>
    <property type="match status" value="1"/>
</dbReference>
<comment type="caution">
    <text evidence="5">The sequence shown here is derived from an EMBL/GenBank/DDBJ whole genome shotgun (WGS) entry which is preliminary data.</text>
</comment>
<dbReference type="SMART" id="SM00342">
    <property type="entry name" value="HTH_ARAC"/>
    <property type="match status" value="1"/>
</dbReference>
<protein>
    <submittedName>
        <fullName evidence="5">Regulatory protein PchR</fullName>
    </submittedName>
</protein>
<dbReference type="InterPro" id="IPR009057">
    <property type="entry name" value="Homeodomain-like_sf"/>
</dbReference>
<accession>A0A5J4RDM8</accession>
<evidence type="ECO:0000313" key="5">
    <source>
        <dbReference type="EMBL" id="KAA6330991.1"/>
    </source>
</evidence>
<dbReference type="PROSITE" id="PS00041">
    <property type="entry name" value="HTH_ARAC_FAMILY_1"/>
    <property type="match status" value="1"/>
</dbReference>
<dbReference type="InterPro" id="IPR018062">
    <property type="entry name" value="HTH_AraC-typ_CS"/>
</dbReference>
<dbReference type="GO" id="GO:0043565">
    <property type="term" value="F:sequence-specific DNA binding"/>
    <property type="evidence" value="ECO:0007669"/>
    <property type="project" value="InterPro"/>
</dbReference>
<feature type="domain" description="HTH araC/xylS-type" evidence="4">
    <location>
        <begin position="232"/>
        <end position="330"/>
    </location>
</feature>
<gene>
    <name evidence="5" type="ORF">EZS27_020365</name>
</gene>
<dbReference type="Pfam" id="PF12833">
    <property type="entry name" value="HTH_18"/>
    <property type="match status" value="1"/>
</dbReference>
<dbReference type="EMBL" id="SNRY01001431">
    <property type="protein sequence ID" value="KAA6330991.1"/>
    <property type="molecule type" value="Genomic_DNA"/>
</dbReference>
<dbReference type="InterPro" id="IPR053142">
    <property type="entry name" value="PchR_regulatory_protein"/>
</dbReference>
<dbReference type="GO" id="GO:0003700">
    <property type="term" value="F:DNA-binding transcription factor activity"/>
    <property type="evidence" value="ECO:0007669"/>
    <property type="project" value="InterPro"/>
</dbReference>
<dbReference type="PRINTS" id="PR00032">
    <property type="entry name" value="HTHARAC"/>
</dbReference>
<keyword evidence="3" id="KW-0804">Transcription</keyword>